<gene>
    <name evidence="1" type="ORF">METZ01_LOCUS160178</name>
</gene>
<reference evidence="1" key="1">
    <citation type="submission" date="2018-05" db="EMBL/GenBank/DDBJ databases">
        <authorList>
            <person name="Lanie J.A."/>
            <person name="Ng W.-L."/>
            <person name="Kazmierczak K.M."/>
            <person name="Andrzejewski T.M."/>
            <person name="Davidsen T.M."/>
            <person name="Wayne K.J."/>
            <person name="Tettelin H."/>
            <person name="Glass J.I."/>
            <person name="Rusch D."/>
            <person name="Podicherti R."/>
            <person name="Tsui H.-C.T."/>
            <person name="Winkler M.E."/>
        </authorList>
    </citation>
    <scope>NUCLEOTIDE SEQUENCE</scope>
</reference>
<organism evidence="1">
    <name type="scientific">marine metagenome</name>
    <dbReference type="NCBI Taxonomy" id="408172"/>
    <lineage>
        <taxon>unclassified sequences</taxon>
        <taxon>metagenomes</taxon>
        <taxon>ecological metagenomes</taxon>
    </lineage>
</organism>
<name>A0A382B158_9ZZZZ</name>
<protein>
    <submittedName>
        <fullName evidence="1">Uncharacterized protein</fullName>
    </submittedName>
</protein>
<proteinExistence type="predicted"/>
<sequence>MNDQVVFWAPDDSGLQVLKDAMPEGVEIDWVNSSASLEE</sequence>
<dbReference type="AlphaFoldDB" id="A0A382B158"/>
<feature type="non-terminal residue" evidence="1">
    <location>
        <position position="39"/>
    </location>
</feature>
<evidence type="ECO:0000313" key="1">
    <source>
        <dbReference type="EMBL" id="SVB07324.1"/>
    </source>
</evidence>
<dbReference type="EMBL" id="UINC01027675">
    <property type="protein sequence ID" value="SVB07324.1"/>
    <property type="molecule type" value="Genomic_DNA"/>
</dbReference>
<accession>A0A382B158</accession>